<dbReference type="Proteomes" id="UP000653343">
    <property type="component" value="Unassembled WGS sequence"/>
</dbReference>
<evidence type="ECO:0000313" key="2">
    <source>
        <dbReference type="EMBL" id="GGX38468.1"/>
    </source>
</evidence>
<feature type="domain" description="Beta-lactamase-related" evidence="1">
    <location>
        <begin position="9"/>
        <end position="370"/>
    </location>
</feature>
<dbReference type="SUPFAM" id="SSF56601">
    <property type="entry name" value="beta-lactamase/transpeptidase-like"/>
    <property type="match status" value="1"/>
</dbReference>
<protein>
    <submittedName>
        <fullName evidence="2">Penicillin-binding protein</fullName>
    </submittedName>
</protein>
<dbReference type="EMBL" id="BMYU01000003">
    <property type="protein sequence ID" value="GGX38468.1"/>
    <property type="molecule type" value="Genomic_DNA"/>
</dbReference>
<dbReference type="InterPro" id="IPR012338">
    <property type="entry name" value="Beta-lactam/transpept-like"/>
</dbReference>
<name>A0ABQ2XXR7_9BURK</name>
<evidence type="ECO:0000313" key="3">
    <source>
        <dbReference type="Proteomes" id="UP000653343"/>
    </source>
</evidence>
<keyword evidence="3" id="KW-1185">Reference proteome</keyword>
<dbReference type="InterPro" id="IPR001466">
    <property type="entry name" value="Beta-lactam-related"/>
</dbReference>
<proteinExistence type="predicted"/>
<dbReference type="PANTHER" id="PTHR43283">
    <property type="entry name" value="BETA-LACTAMASE-RELATED"/>
    <property type="match status" value="1"/>
</dbReference>
<dbReference type="PANTHER" id="PTHR43283:SF3">
    <property type="entry name" value="BETA-LACTAMASE FAMILY PROTEIN (AFU_ORTHOLOGUE AFUA_5G07500)"/>
    <property type="match status" value="1"/>
</dbReference>
<sequence length="393" mass="43762">MQYDFGEVNSAMQKYVDRQIIAGVSTAVLHGQELVHLHCNGWADREHQIALRDDHLFRIYSNTKLITSMAVMQLIEQGKLALDDPADYWLPQLRNRRVLRPGATSLDDTEPAQSAITVRQLLNHTSGLSYGLLDHGSLLYKAYNEVRILNAFTTLEDMMNLLQPLPLSFHPGQAWQYSIATDVLARLVEVVSGKRFDQYLQLNIFNPLGMDDTGFFVPEAKHARLSAYYGGTDPQNILQRGLRRLDKSPYPGAFLQPVARLSGGGGLVSSMHDMLALMRSFLHGGESVLKPESIQLMMQNHLPAGQGISFPGVGDVPNKGFGLGGAVTLYPSESDPPGSEGEFEWGGIAGTHWWISPRHNLAGVLMTQRLMSFWHPFSFDFKRLAYRGAGIQR</sequence>
<reference evidence="3" key="1">
    <citation type="journal article" date="2019" name="Int. J. Syst. Evol. Microbiol.">
        <title>The Global Catalogue of Microorganisms (GCM) 10K type strain sequencing project: providing services to taxonomists for standard genome sequencing and annotation.</title>
        <authorList>
            <consortium name="The Broad Institute Genomics Platform"/>
            <consortium name="The Broad Institute Genome Sequencing Center for Infectious Disease"/>
            <person name="Wu L."/>
            <person name="Ma J."/>
        </authorList>
    </citation>
    <scope>NUCLEOTIDE SEQUENCE [LARGE SCALE GENOMIC DNA]</scope>
    <source>
        <strain evidence="3">KCTC 23917</strain>
    </source>
</reference>
<dbReference type="Gene3D" id="3.40.710.10">
    <property type="entry name" value="DD-peptidase/beta-lactamase superfamily"/>
    <property type="match status" value="1"/>
</dbReference>
<evidence type="ECO:0000259" key="1">
    <source>
        <dbReference type="Pfam" id="PF00144"/>
    </source>
</evidence>
<dbReference type="RefSeq" id="WP_229793095.1">
    <property type="nucleotide sequence ID" value="NZ_BMYU01000003.1"/>
</dbReference>
<dbReference type="InterPro" id="IPR050789">
    <property type="entry name" value="Diverse_Enzym_Activities"/>
</dbReference>
<accession>A0ABQ2XXR7</accession>
<gene>
    <name evidence="2" type="ORF">GCM10010946_15910</name>
</gene>
<organism evidence="2 3">
    <name type="scientific">Undibacterium squillarum</name>
    <dbReference type="NCBI Taxonomy" id="1131567"/>
    <lineage>
        <taxon>Bacteria</taxon>
        <taxon>Pseudomonadati</taxon>
        <taxon>Pseudomonadota</taxon>
        <taxon>Betaproteobacteria</taxon>
        <taxon>Burkholderiales</taxon>
        <taxon>Oxalobacteraceae</taxon>
        <taxon>Undibacterium</taxon>
    </lineage>
</organism>
<dbReference type="Pfam" id="PF00144">
    <property type="entry name" value="Beta-lactamase"/>
    <property type="match status" value="1"/>
</dbReference>
<comment type="caution">
    <text evidence="2">The sequence shown here is derived from an EMBL/GenBank/DDBJ whole genome shotgun (WGS) entry which is preliminary data.</text>
</comment>